<proteinExistence type="predicted"/>
<keyword evidence="2" id="KW-1185">Reference proteome</keyword>
<dbReference type="Proteomes" id="UP000276133">
    <property type="component" value="Unassembled WGS sequence"/>
</dbReference>
<accession>A0A3M7PPV2</accession>
<name>A0A3M7PPV2_BRAPC</name>
<protein>
    <submittedName>
        <fullName evidence="1">Uncharacterized protein</fullName>
    </submittedName>
</protein>
<evidence type="ECO:0000313" key="1">
    <source>
        <dbReference type="EMBL" id="RNA00775.1"/>
    </source>
</evidence>
<reference evidence="1 2" key="1">
    <citation type="journal article" date="2018" name="Sci. Rep.">
        <title>Genomic signatures of local adaptation to the degree of environmental predictability in rotifers.</title>
        <authorList>
            <person name="Franch-Gras L."/>
            <person name="Hahn C."/>
            <person name="Garcia-Roger E.M."/>
            <person name="Carmona M.J."/>
            <person name="Serra M."/>
            <person name="Gomez A."/>
        </authorList>
    </citation>
    <scope>NUCLEOTIDE SEQUENCE [LARGE SCALE GENOMIC DNA]</scope>
    <source>
        <strain evidence="1">HYR1</strain>
    </source>
</reference>
<dbReference type="EMBL" id="REGN01009614">
    <property type="protein sequence ID" value="RNA00775.1"/>
    <property type="molecule type" value="Genomic_DNA"/>
</dbReference>
<sequence length="215" mass="24537">MKRSAASMGLAVHIHFFILDQQLGYFIRAGADGCIVKCTVAHLLVRHVHPECFEVQKLSYHLKGPVQGAQMDGRVALKIDCVQHPVVVLSVHILDQNLEQSNVVALARQMNRVIAVQVSHGQVGIGLEQKLAQVQFFEMRCHQQWCKSGLVSQIDYVLVRNGHYHVHKYFKGQFPSSSAKFIRKRWVLSRSWRERFLANLSSDWPVRSAKLFILL</sequence>
<comment type="caution">
    <text evidence="1">The sequence shown here is derived from an EMBL/GenBank/DDBJ whole genome shotgun (WGS) entry which is preliminary data.</text>
</comment>
<evidence type="ECO:0000313" key="2">
    <source>
        <dbReference type="Proteomes" id="UP000276133"/>
    </source>
</evidence>
<dbReference type="AlphaFoldDB" id="A0A3M7PPV2"/>
<gene>
    <name evidence="1" type="ORF">BpHYR1_042986</name>
</gene>
<organism evidence="1 2">
    <name type="scientific">Brachionus plicatilis</name>
    <name type="common">Marine rotifer</name>
    <name type="synonym">Brachionus muelleri</name>
    <dbReference type="NCBI Taxonomy" id="10195"/>
    <lineage>
        <taxon>Eukaryota</taxon>
        <taxon>Metazoa</taxon>
        <taxon>Spiralia</taxon>
        <taxon>Gnathifera</taxon>
        <taxon>Rotifera</taxon>
        <taxon>Eurotatoria</taxon>
        <taxon>Monogononta</taxon>
        <taxon>Pseudotrocha</taxon>
        <taxon>Ploima</taxon>
        <taxon>Brachionidae</taxon>
        <taxon>Brachionus</taxon>
    </lineage>
</organism>